<name>A0A1B4FNV3_9BURK</name>
<protein>
    <submittedName>
        <fullName evidence="1">Uncharacterized protein</fullName>
    </submittedName>
</protein>
<evidence type="ECO:0000313" key="1">
    <source>
        <dbReference type="EMBL" id="AOJ05350.1"/>
    </source>
</evidence>
<evidence type="ECO:0000313" key="2">
    <source>
        <dbReference type="Proteomes" id="UP000062519"/>
    </source>
</evidence>
<keyword evidence="2" id="KW-1185">Reference proteome</keyword>
<dbReference type="KEGG" id="buu:WS70_27035"/>
<sequence length="68" mass="7594">MLAHSHASTPCSRRCNTLSHILASAPTRAIRGDARTTHSHIHRPAPFRRASECVAARIDPRQRCARRV</sequence>
<accession>A0A1B4FNV3</accession>
<dbReference type="Proteomes" id="UP000062519">
    <property type="component" value="Chromosome 2"/>
</dbReference>
<organism evidence="1 2">
    <name type="scientific">Burkholderia mayonis</name>
    <dbReference type="NCBI Taxonomy" id="1385591"/>
    <lineage>
        <taxon>Bacteria</taxon>
        <taxon>Pseudomonadati</taxon>
        <taxon>Pseudomonadota</taxon>
        <taxon>Betaproteobacteria</taxon>
        <taxon>Burkholderiales</taxon>
        <taxon>Burkholderiaceae</taxon>
        <taxon>Burkholderia</taxon>
        <taxon>pseudomallei group</taxon>
    </lineage>
</organism>
<proteinExistence type="predicted"/>
<gene>
    <name evidence="1" type="ORF">WS70_27035</name>
</gene>
<reference evidence="1 2" key="1">
    <citation type="submission" date="2015-12" db="EMBL/GenBank/DDBJ databases">
        <title>Diversity of Burkholderia near neighbor genomes.</title>
        <authorList>
            <person name="Sahl J."/>
            <person name="Wagner D."/>
            <person name="Keim P."/>
        </authorList>
    </citation>
    <scope>NUCLEOTIDE SEQUENCE [LARGE SCALE GENOMIC DNA]</scope>
    <source>
        <strain evidence="1 2">BDU6</strain>
    </source>
</reference>
<dbReference type="EMBL" id="CP013387">
    <property type="protein sequence ID" value="AOJ05350.1"/>
    <property type="molecule type" value="Genomic_DNA"/>
</dbReference>
<dbReference type="AlphaFoldDB" id="A0A1B4FNV3"/>